<evidence type="ECO:0000256" key="1">
    <source>
        <dbReference type="SAM" id="MobiDB-lite"/>
    </source>
</evidence>
<feature type="region of interest" description="Disordered" evidence="1">
    <location>
        <begin position="1"/>
        <end position="24"/>
    </location>
</feature>
<sequence length="24" mass="2479">MTPTGAANATVRSGPDESPYPIDM</sequence>
<name>A0A1R3G6Z1_COCAP</name>
<feature type="compositionally biased region" description="Polar residues" evidence="1">
    <location>
        <begin position="1"/>
        <end position="11"/>
    </location>
</feature>
<reference evidence="2 3" key="1">
    <citation type="submission" date="2013-09" db="EMBL/GenBank/DDBJ databases">
        <title>Corchorus capsularis genome sequencing.</title>
        <authorList>
            <person name="Alam M."/>
            <person name="Haque M.S."/>
            <person name="Islam M.S."/>
            <person name="Emdad E.M."/>
            <person name="Islam M.M."/>
            <person name="Ahmed B."/>
            <person name="Halim A."/>
            <person name="Hossen Q.M.M."/>
            <person name="Hossain M.Z."/>
            <person name="Ahmed R."/>
            <person name="Khan M.M."/>
            <person name="Islam R."/>
            <person name="Rashid M.M."/>
            <person name="Khan S.A."/>
            <person name="Rahman M.S."/>
            <person name="Alam M."/>
        </authorList>
    </citation>
    <scope>NUCLEOTIDE SEQUENCE [LARGE SCALE GENOMIC DNA]</scope>
    <source>
        <strain evidence="3">cv. CVL-1</strain>
        <tissue evidence="2">Whole seedling</tissue>
    </source>
</reference>
<dbReference type="Proteomes" id="UP000188268">
    <property type="component" value="Unassembled WGS sequence"/>
</dbReference>
<evidence type="ECO:0000313" key="2">
    <source>
        <dbReference type="EMBL" id="OMO53790.1"/>
    </source>
</evidence>
<accession>A0A1R3G6Z1</accession>
<keyword evidence="3" id="KW-1185">Reference proteome</keyword>
<gene>
    <name evidence="2" type="ORF">CCACVL1_28353</name>
</gene>
<evidence type="ECO:0000313" key="3">
    <source>
        <dbReference type="Proteomes" id="UP000188268"/>
    </source>
</evidence>
<dbReference type="Gramene" id="OMO53790">
    <property type="protein sequence ID" value="OMO53790"/>
    <property type="gene ID" value="CCACVL1_28353"/>
</dbReference>
<protein>
    <submittedName>
        <fullName evidence="2">Uncharacterized protein</fullName>
    </submittedName>
</protein>
<proteinExistence type="predicted"/>
<dbReference type="EMBL" id="AWWV01015134">
    <property type="protein sequence ID" value="OMO53790.1"/>
    <property type="molecule type" value="Genomic_DNA"/>
</dbReference>
<dbReference type="AlphaFoldDB" id="A0A1R3G6Z1"/>
<organism evidence="2 3">
    <name type="scientific">Corchorus capsularis</name>
    <name type="common">Jute</name>
    <dbReference type="NCBI Taxonomy" id="210143"/>
    <lineage>
        <taxon>Eukaryota</taxon>
        <taxon>Viridiplantae</taxon>
        <taxon>Streptophyta</taxon>
        <taxon>Embryophyta</taxon>
        <taxon>Tracheophyta</taxon>
        <taxon>Spermatophyta</taxon>
        <taxon>Magnoliopsida</taxon>
        <taxon>eudicotyledons</taxon>
        <taxon>Gunneridae</taxon>
        <taxon>Pentapetalae</taxon>
        <taxon>rosids</taxon>
        <taxon>malvids</taxon>
        <taxon>Malvales</taxon>
        <taxon>Malvaceae</taxon>
        <taxon>Grewioideae</taxon>
        <taxon>Apeibeae</taxon>
        <taxon>Corchorus</taxon>
    </lineage>
</organism>
<comment type="caution">
    <text evidence="2">The sequence shown here is derived from an EMBL/GenBank/DDBJ whole genome shotgun (WGS) entry which is preliminary data.</text>
</comment>